<dbReference type="PANTHER" id="PTHR47035">
    <property type="entry name" value="OS11G0150450 PROTEIN"/>
    <property type="match status" value="1"/>
</dbReference>
<dbReference type="InterPro" id="IPR001841">
    <property type="entry name" value="Znf_RING"/>
</dbReference>
<feature type="chain" id="PRO_5010837765" evidence="2">
    <location>
        <begin position="21"/>
        <end position="376"/>
    </location>
</feature>
<dbReference type="eggNOG" id="KOG0800">
    <property type="taxonomic scope" value="Eukaryota"/>
</dbReference>
<evidence type="ECO:0000313" key="3">
    <source>
        <dbReference type="EMBL" id="EMS61239.1"/>
    </source>
</evidence>
<organism evidence="3">
    <name type="scientific">Triticum urartu</name>
    <name type="common">Red wild einkorn</name>
    <name type="synonym">Crithodium urartu</name>
    <dbReference type="NCBI Taxonomy" id="4572"/>
    <lineage>
        <taxon>Eukaryota</taxon>
        <taxon>Viridiplantae</taxon>
        <taxon>Streptophyta</taxon>
        <taxon>Embryophyta</taxon>
        <taxon>Tracheophyta</taxon>
        <taxon>Spermatophyta</taxon>
        <taxon>Magnoliopsida</taxon>
        <taxon>Liliopsida</taxon>
        <taxon>Poales</taxon>
        <taxon>Poaceae</taxon>
        <taxon>BOP clade</taxon>
        <taxon>Pooideae</taxon>
        <taxon>Triticodae</taxon>
        <taxon>Triticeae</taxon>
        <taxon>Triticinae</taxon>
        <taxon>Triticum</taxon>
    </lineage>
</organism>
<dbReference type="PROSITE" id="PS50089">
    <property type="entry name" value="ZF_RING_2"/>
    <property type="match status" value="1"/>
</dbReference>
<feature type="region of interest" description="Disordered" evidence="1">
    <location>
        <begin position="338"/>
        <end position="376"/>
    </location>
</feature>
<name>M8AKA4_TRIUA</name>
<dbReference type="STRING" id="4572.M8AKA4"/>
<dbReference type="Gene3D" id="3.30.40.10">
    <property type="entry name" value="Zinc/RING finger domain, C3HC4 (zinc finger)"/>
    <property type="match status" value="1"/>
</dbReference>
<dbReference type="InterPro" id="IPR013083">
    <property type="entry name" value="Znf_RING/FYVE/PHD"/>
</dbReference>
<dbReference type="AlphaFoldDB" id="M8AKA4"/>
<proteinExistence type="predicted"/>
<dbReference type="EMBL" id="KD099322">
    <property type="protein sequence ID" value="EMS61239.1"/>
    <property type="molecule type" value="Genomic_DNA"/>
</dbReference>
<feature type="signal peptide" evidence="2">
    <location>
        <begin position="1"/>
        <end position="20"/>
    </location>
</feature>
<dbReference type="SUPFAM" id="SSF57850">
    <property type="entry name" value="RING/U-box"/>
    <property type="match status" value="1"/>
</dbReference>
<dbReference type="Pfam" id="PF13639">
    <property type="entry name" value="zf-RING_2"/>
    <property type="match status" value="1"/>
</dbReference>
<gene>
    <name evidence="3" type="ORF">TRIUR3_22652</name>
</gene>
<dbReference type="OMA" id="IHPRCAD"/>
<sequence>MAFSVSAFFVLFVFTRLFCARIHLRAAAAEHAAAAQASDAVSFPAIHVRHPSSSVAHFLFRRRRITAHYSVSVQSSAHCSVSVLPYCENNGVLTQVSVQVHGVPGGVRGQGRGARAALLRPRLPRRLHRHLAPAAPHLPHMPLHHQAPRRRRDNAARVLRRRHGAAAVPGAEEYEAKDVVRVLPYCGHAFHAACIDTWLRQHPTCPICRSTTKHRAAAGTMPPVYYAVAMAPPPFRAPTSSSDQGALQQADAATAAVGAEHMDVTSSRLELEIVISDESASSGATCPIATLAPPFQVPTSSSDHDALREANPATASVTAAVGTDRMDVLSTRLEIVISDEPASSDAPCQSTASEEHPCAETRRQSSQGNAWEHRQC</sequence>
<accession>M8AKA4</accession>
<keyword evidence="2" id="KW-0732">Signal</keyword>
<reference evidence="3" key="1">
    <citation type="journal article" date="2013" name="Nature">
        <title>Draft genome of the wheat A-genome progenitor Triticum urartu.</title>
        <authorList>
            <person name="Ling H.Q."/>
            <person name="Zhao S."/>
            <person name="Liu D."/>
            <person name="Wang J."/>
            <person name="Sun H."/>
            <person name="Zhang C."/>
            <person name="Fan H."/>
            <person name="Li D."/>
            <person name="Dong L."/>
            <person name="Tao Y."/>
            <person name="Gao C."/>
            <person name="Wu H."/>
            <person name="Li Y."/>
            <person name="Cui Y."/>
            <person name="Guo X."/>
            <person name="Zheng S."/>
            <person name="Wang B."/>
            <person name="Yu K."/>
            <person name="Liang Q."/>
            <person name="Yang W."/>
            <person name="Lou X."/>
            <person name="Chen J."/>
            <person name="Feng M."/>
            <person name="Jian J."/>
            <person name="Zhang X."/>
            <person name="Luo G."/>
            <person name="Jiang Y."/>
            <person name="Liu J."/>
            <person name="Wang Z."/>
            <person name="Sha Y."/>
            <person name="Zhang B."/>
            <person name="Wu H."/>
            <person name="Tang D."/>
            <person name="Shen Q."/>
            <person name="Xue P."/>
            <person name="Zou S."/>
            <person name="Wang X."/>
            <person name="Liu X."/>
            <person name="Wang F."/>
            <person name="Yang Y."/>
            <person name="An X."/>
            <person name="Dong Z."/>
            <person name="Zhang K."/>
            <person name="Zhang X."/>
            <person name="Luo M.C."/>
            <person name="Dvorak J."/>
            <person name="Tong Y."/>
            <person name="Wang J."/>
            <person name="Yang H."/>
            <person name="Li Z."/>
            <person name="Wang D."/>
            <person name="Zhang A."/>
            <person name="Wang J."/>
        </authorList>
    </citation>
    <scope>NUCLEOTIDE SEQUENCE</scope>
</reference>
<evidence type="ECO:0000256" key="1">
    <source>
        <dbReference type="SAM" id="MobiDB-lite"/>
    </source>
</evidence>
<dbReference type="PANTHER" id="PTHR47035:SF7">
    <property type="entry name" value="OS02G0528000 PROTEIN"/>
    <property type="match status" value="1"/>
</dbReference>
<dbReference type="SMART" id="SM00184">
    <property type="entry name" value="RING"/>
    <property type="match status" value="1"/>
</dbReference>
<feature type="compositionally biased region" description="Basic and acidic residues" evidence="1">
    <location>
        <begin position="353"/>
        <end position="363"/>
    </location>
</feature>
<evidence type="ECO:0000256" key="2">
    <source>
        <dbReference type="SAM" id="SignalP"/>
    </source>
</evidence>
<dbReference type="InterPro" id="IPR053070">
    <property type="entry name" value="RING-type_E3_ubiquitin-ligase"/>
</dbReference>
<protein>
    <submittedName>
        <fullName evidence="3">RING-H2 finger protein ATL65</fullName>
    </submittedName>
</protein>